<keyword evidence="3" id="KW-0804">Transcription</keyword>
<keyword evidence="1" id="KW-0805">Transcription regulation</keyword>
<dbReference type="RefSeq" id="WP_142928582.1">
    <property type="nucleotide sequence ID" value="NZ_ML660099.1"/>
</dbReference>
<reference evidence="6 7" key="1">
    <citation type="submission" date="2019-06" db="EMBL/GenBank/DDBJ databases">
        <title>Whole genome sequence for Cellvibrionaceae sp. R142.</title>
        <authorList>
            <person name="Wang G."/>
        </authorList>
    </citation>
    <scope>NUCLEOTIDE SEQUENCE [LARGE SCALE GENOMIC DNA]</scope>
    <source>
        <strain evidence="6 7">R142</strain>
    </source>
</reference>
<gene>
    <name evidence="6" type="ORF">FKG94_19375</name>
</gene>
<evidence type="ECO:0000256" key="2">
    <source>
        <dbReference type="ARBA" id="ARBA00023125"/>
    </source>
</evidence>
<dbReference type="Gene3D" id="1.10.357.10">
    <property type="entry name" value="Tetracycline Repressor, domain 2"/>
    <property type="match status" value="1"/>
</dbReference>
<evidence type="ECO:0000313" key="6">
    <source>
        <dbReference type="EMBL" id="TQV71806.1"/>
    </source>
</evidence>
<proteinExistence type="predicted"/>
<protein>
    <submittedName>
        <fullName evidence="6">TetR/AcrR family transcriptional regulator</fullName>
    </submittedName>
</protein>
<dbReference type="PANTHER" id="PTHR47506:SF6">
    <property type="entry name" value="HTH-TYPE TRANSCRIPTIONAL REPRESSOR NEMR"/>
    <property type="match status" value="1"/>
</dbReference>
<dbReference type="InterPro" id="IPR023772">
    <property type="entry name" value="DNA-bd_HTH_TetR-type_CS"/>
</dbReference>
<dbReference type="Proteomes" id="UP000319732">
    <property type="component" value="Unassembled WGS sequence"/>
</dbReference>
<dbReference type="PROSITE" id="PS50977">
    <property type="entry name" value="HTH_TETR_2"/>
    <property type="match status" value="1"/>
</dbReference>
<dbReference type="EMBL" id="VHSG01000020">
    <property type="protein sequence ID" value="TQV71806.1"/>
    <property type="molecule type" value="Genomic_DNA"/>
</dbReference>
<sequence length="211" mass="23928">MYADRRINTRKRILRAAHTLINRKGYSSTSIHDILLESHITKGGFFYHFKAKNDLAKELVESYLDNIDRALDIWFGQADAFSDDPLQRMFKLLDDISGTLKDIPEDDFRVVSIVAGCIYENHEFGSELKQMLKKSVDRLRERLIGTLQAIERCYSPRLPTDHGTLSDMFLSILNGGITLSTVAGKNTLAGQIDTYRDAIKLIYDAPVVLNS</sequence>
<comment type="caution">
    <text evidence="6">The sequence shown here is derived from an EMBL/GenBank/DDBJ whole genome shotgun (WGS) entry which is preliminary data.</text>
</comment>
<keyword evidence="2 4" id="KW-0238">DNA-binding</keyword>
<evidence type="ECO:0000256" key="4">
    <source>
        <dbReference type="PROSITE-ProRule" id="PRU00335"/>
    </source>
</evidence>
<feature type="DNA-binding region" description="H-T-H motif" evidence="4">
    <location>
        <begin position="30"/>
        <end position="49"/>
    </location>
</feature>
<name>A0A545T3L9_9GAMM</name>
<dbReference type="OrthoDB" id="9798857at2"/>
<dbReference type="PROSITE" id="PS01081">
    <property type="entry name" value="HTH_TETR_1"/>
    <property type="match status" value="1"/>
</dbReference>
<evidence type="ECO:0000256" key="1">
    <source>
        <dbReference type="ARBA" id="ARBA00023015"/>
    </source>
</evidence>
<accession>A0A545T3L9</accession>
<feature type="domain" description="HTH tetR-type" evidence="5">
    <location>
        <begin position="7"/>
        <end position="67"/>
    </location>
</feature>
<dbReference type="InterPro" id="IPR001647">
    <property type="entry name" value="HTH_TetR"/>
</dbReference>
<organism evidence="6 7">
    <name type="scientific">Exilibacterium tricleocarpae</name>
    <dbReference type="NCBI Taxonomy" id="2591008"/>
    <lineage>
        <taxon>Bacteria</taxon>
        <taxon>Pseudomonadati</taxon>
        <taxon>Pseudomonadota</taxon>
        <taxon>Gammaproteobacteria</taxon>
        <taxon>Cellvibrionales</taxon>
        <taxon>Cellvibrionaceae</taxon>
        <taxon>Exilibacterium</taxon>
    </lineage>
</organism>
<dbReference type="AlphaFoldDB" id="A0A545T3L9"/>
<evidence type="ECO:0000256" key="3">
    <source>
        <dbReference type="ARBA" id="ARBA00023163"/>
    </source>
</evidence>
<dbReference type="PANTHER" id="PTHR47506">
    <property type="entry name" value="TRANSCRIPTIONAL REGULATORY PROTEIN"/>
    <property type="match status" value="1"/>
</dbReference>
<evidence type="ECO:0000313" key="7">
    <source>
        <dbReference type="Proteomes" id="UP000319732"/>
    </source>
</evidence>
<dbReference type="InterPro" id="IPR009057">
    <property type="entry name" value="Homeodomain-like_sf"/>
</dbReference>
<dbReference type="SUPFAM" id="SSF46689">
    <property type="entry name" value="Homeodomain-like"/>
    <property type="match status" value="1"/>
</dbReference>
<dbReference type="Pfam" id="PF00440">
    <property type="entry name" value="TetR_N"/>
    <property type="match status" value="1"/>
</dbReference>
<dbReference type="GO" id="GO:0003677">
    <property type="term" value="F:DNA binding"/>
    <property type="evidence" value="ECO:0007669"/>
    <property type="project" value="UniProtKB-UniRule"/>
</dbReference>
<dbReference type="PRINTS" id="PR00455">
    <property type="entry name" value="HTHTETR"/>
</dbReference>
<evidence type="ECO:0000259" key="5">
    <source>
        <dbReference type="PROSITE" id="PS50977"/>
    </source>
</evidence>
<keyword evidence="7" id="KW-1185">Reference proteome</keyword>